<sequence length="330" mass="35569">MHGALILKPEAEDTLKIFSGVALDLEGTLVDLESLHHRAHREVAGALGITLPDSVDEIMRQVPSFVGGPDTAVMEQLLELARKNPGSGDLLKAWNVGKMIELKDAIFDGMFSEAVFRPREGSARLIQMVSQLGVPYTICSVTRSTQAGIIIDRSGLREMLYGNPVLLRHDVKHGKPSPDVYQLAAKEMNISPSGLLVFEDSPTGVKAAVAAGATVFAVPAVVGEGNKPTELMVKTLTESGAARVFDNWNEVVKYIENNTYIYLEGVRNNRGDTFSVSDAEGRVTGTLVKAFGAKSLLESGYSAKQPENFRINGDSDTPAGTAFARRPEVN</sequence>
<dbReference type="InterPro" id="IPR006439">
    <property type="entry name" value="HAD-SF_hydro_IA"/>
</dbReference>
<dbReference type="SUPFAM" id="SSF56784">
    <property type="entry name" value="HAD-like"/>
    <property type="match status" value="1"/>
</dbReference>
<comment type="caution">
    <text evidence="2">The sequence shown here is derived from an EMBL/GenBank/DDBJ whole genome shotgun (WGS) entry which is preliminary data.</text>
</comment>
<gene>
    <name evidence="2" type="ORF">A2Z33_04070</name>
</gene>
<dbReference type="Proteomes" id="UP000178448">
    <property type="component" value="Unassembled WGS sequence"/>
</dbReference>
<proteinExistence type="predicted"/>
<organism evidence="2 3">
    <name type="scientific">Candidatus Gottesmanbacteria bacterium RBG_16_52_11</name>
    <dbReference type="NCBI Taxonomy" id="1798374"/>
    <lineage>
        <taxon>Bacteria</taxon>
        <taxon>Candidatus Gottesmaniibacteriota</taxon>
    </lineage>
</organism>
<reference evidence="2 3" key="1">
    <citation type="journal article" date="2016" name="Nat. Commun.">
        <title>Thousands of microbial genomes shed light on interconnected biogeochemical processes in an aquifer system.</title>
        <authorList>
            <person name="Anantharaman K."/>
            <person name="Brown C.T."/>
            <person name="Hug L.A."/>
            <person name="Sharon I."/>
            <person name="Castelle C.J."/>
            <person name="Probst A.J."/>
            <person name="Thomas B.C."/>
            <person name="Singh A."/>
            <person name="Wilkins M.J."/>
            <person name="Karaoz U."/>
            <person name="Brodie E.L."/>
            <person name="Williams K.H."/>
            <person name="Hubbard S.S."/>
            <person name="Banfield J.F."/>
        </authorList>
    </citation>
    <scope>NUCLEOTIDE SEQUENCE [LARGE SCALE GENOMIC DNA]</scope>
</reference>
<protein>
    <submittedName>
        <fullName evidence="2">Uncharacterized protein</fullName>
    </submittedName>
</protein>
<accession>A0A1F5YVS2</accession>
<evidence type="ECO:0000256" key="1">
    <source>
        <dbReference type="SAM" id="MobiDB-lite"/>
    </source>
</evidence>
<name>A0A1F5YVS2_9BACT</name>
<dbReference type="Pfam" id="PF00702">
    <property type="entry name" value="Hydrolase"/>
    <property type="match status" value="1"/>
</dbReference>
<dbReference type="CDD" id="cd07505">
    <property type="entry name" value="HAD_BPGM-like"/>
    <property type="match status" value="1"/>
</dbReference>
<dbReference type="SFLD" id="SFLDS00003">
    <property type="entry name" value="Haloacid_Dehalogenase"/>
    <property type="match status" value="1"/>
</dbReference>
<dbReference type="Gene3D" id="1.10.150.240">
    <property type="entry name" value="Putative phosphatase, domain 2"/>
    <property type="match status" value="1"/>
</dbReference>
<dbReference type="AlphaFoldDB" id="A0A1F5YVS2"/>
<dbReference type="InterPro" id="IPR036412">
    <property type="entry name" value="HAD-like_sf"/>
</dbReference>
<feature type="region of interest" description="Disordered" evidence="1">
    <location>
        <begin position="307"/>
        <end position="330"/>
    </location>
</feature>
<dbReference type="SFLD" id="SFLDG01129">
    <property type="entry name" value="C1.5:_HAD__Beta-PGM__Phosphata"/>
    <property type="match status" value="1"/>
</dbReference>
<dbReference type="InterPro" id="IPR023214">
    <property type="entry name" value="HAD_sf"/>
</dbReference>
<dbReference type="PANTHER" id="PTHR18901:SF38">
    <property type="entry name" value="PSEUDOURIDINE-5'-PHOSPHATASE"/>
    <property type="match status" value="1"/>
</dbReference>
<dbReference type="InterPro" id="IPR023198">
    <property type="entry name" value="PGP-like_dom2"/>
</dbReference>
<dbReference type="PANTHER" id="PTHR18901">
    <property type="entry name" value="2-DEOXYGLUCOSE-6-PHOSPHATE PHOSPHATASE 2"/>
    <property type="match status" value="1"/>
</dbReference>
<evidence type="ECO:0000313" key="3">
    <source>
        <dbReference type="Proteomes" id="UP000178448"/>
    </source>
</evidence>
<dbReference type="STRING" id="1798374.A2Z33_04070"/>
<evidence type="ECO:0000313" key="2">
    <source>
        <dbReference type="EMBL" id="OGG04298.1"/>
    </source>
</evidence>
<dbReference type="EMBL" id="MFJD01000004">
    <property type="protein sequence ID" value="OGG04298.1"/>
    <property type="molecule type" value="Genomic_DNA"/>
</dbReference>
<dbReference type="NCBIfam" id="TIGR01509">
    <property type="entry name" value="HAD-SF-IA-v3"/>
    <property type="match status" value="1"/>
</dbReference>
<dbReference type="Gene3D" id="3.40.50.1000">
    <property type="entry name" value="HAD superfamily/HAD-like"/>
    <property type="match status" value="1"/>
</dbReference>